<dbReference type="Gene3D" id="2.70.98.10">
    <property type="match status" value="1"/>
</dbReference>
<dbReference type="InterPro" id="IPR013785">
    <property type="entry name" value="Aldolase_TIM"/>
</dbReference>
<protein>
    <submittedName>
        <fullName evidence="5">Retaining alpha-galactosidase</fullName>
        <ecNumber evidence="5">3.2.1.22</ecNumber>
    </submittedName>
</protein>
<dbReference type="InterPro" id="IPR019563">
    <property type="entry name" value="GH97_catalytic"/>
</dbReference>
<proteinExistence type="predicted"/>
<dbReference type="InterPro" id="IPR029483">
    <property type="entry name" value="GH97_C"/>
</dbReference>
<dbReference type="OrthoDB" id="57532at2"/>
<keyword evidence="1" id="KW-0732">Signal</keyword>
<dbReference type="RefSeq" id="WP_146530304.1">
    <property type="nucleotide sequence ID" value="NZ_SJPV01000012.1"/>
</dbReference>
<dbReference type="Gene3D" id="3.20.20.70">
    <property type="entry name" value="Aldolase class I"/>
    <property type="match status" value="1"/>
</dbReference>
<dbReference type="AlphaFoldDB" id="A0A5C6D9W3"/>
<feature type="signal peptide" evidence="1">
    <location>
        <begin position="1"/>
        <end position="20"/>
    </location>
</feature>
<dbReference type="Pfam" id="PF14509">
    <property type="entry name" value="GH97_C"/>
    <property type="match status" value="1"/>
</dbReference>
<evidence type="ECO:0000259" key="3">
    <source>
        <dbReference type="Pfam" id="PF14508"/>
    </source>
</evidence>
<dbReference type="SUPFAM" id="SSF51445">
    <property type="entry name" value="(Trans)glycosidases"/>
    <property type="match status" value="1"/>
</dbReference>
<dbReference type="Pfam" id="PF10566">
    <property type="entry name" value="Glyco_hydro_97"/>
    <property type="match status" value="1"/>
</dbReference>
<feature type="domain" description="Glycosyl-hydrolase 97 N-terminal" evidence="3">
    <location>
        <begin position="25"/>
        <end position="250"/>
    </location>
</feature>
<organism evidence="5 6">
    <name type="scientific">Novipirellula artificiosorum</name>
    <dbReference type="NCBI Taxonomy" id="2528016"/>
    <lineage>
        <taxon>Bacteria</taxon>
        <taxon>Pseudomonadati</taxon>
        <taxon>Planctomycetota</taxon>
        <taxon>Planctomycetia</taxon>
        <taxon>Pirellulales</taxon>
        <taxon>Pirellulaceae</taxon>
        <taxon>Novipirellula</taxon>
    </lineage>
</organism>
<evidence type="ECO:0000313" key="6">
    <source>
        <dbReference type="Proteomes" id="UP000319143"/>
    </source>
</evidence>
<dbReference type="InterPro" id="IPR052720">
    <property type="entry name" value="Glycosyl_hydrolase_97"/>
</dbReference>
<dbReference type="PANTHER" id="PTHR35803">
    <property type="entry name" value="GLUCAN 1,4-ALPHA-GLUCOSIDASE SUSB-RELATED"/>
    <property type="match status" value="1"/>
</dbReference>
<dbReference type="Pfam" id="PF14508">
    <property type="entry name" value="GH97_N"/>
    <property type="match status" value="1"/>
</dbReference>
<dbReference type="Proteomes" id="UP000319143">
    <property type="component" value="Unassembled WGS sequence"/>
</dbReference>
<dbReference type="InterPro" id="IPR014718">
    <property type="entry name" value="GH-type_carb-bd"/>
</dbReference>
<feature type="domain" description="Glycosyl-hydrolase 97 catalytic" evidence="2">
    <location>
        <begin position="274"/>
        <end position="416"/>
    </location>
</feature>
<dbReference type="EMBL" id="SJPV01000012">
    <property type="protein sequence ID" value="TWU32551.1"/>
    <property type="molecule type" value="Genomic_DNA"/>
</dbReference>
<dbReference type="InterPro" id="IPR029486">
    <property type="entry name" value="GH97_N"/>
</dbReference>
<evidence type="ECO:0000313" key="5">
    <source>
        <dbReference type="EMBL" id="TWU32551.1"/>
    </source>
</evidence>
<name>A0A5C6D9W3_9BACT</name>
<dbReference type="EC" id="3.2.1.22" evidence="5"/>
<feature type="domain" description="Glycosyl-hydrolase 97 C-terminal oligomerisation" evidence="4">
    <location>
        <begin position="517"/>
        <end position="615"/>
    </location>
</feature>
<feature type="chain" id="PRO_5022934933" evidence="1">
    <location>
        <begin position="21"/>
        <end position="621"/>
    </location>
</feature>
<gene>
    <name evidence="5" type="ORF">Poly41_55290</name>
</gene>
<dbReference type="GO" id="GO:0030246">
    <property type="term" value="F:carbohydrate binding"/>
    <property type="evidence" value="ECO:0007669"/>
    <property type="project" value="InterPro"/>
</dbReference>
<dbReference type="GO" id="GO:0004557">
    <property type="term" value="F:alpha-galactosidase activity"/>
    <property type="evidence" value="ECO:0007669"/>
    <property type="project" value="UniProtKB-EC"/>
</dbReference>
<evidence type="ECO:0000256" key="1">
    <source>
        <dbReference type="SAM" id="SignalP"/>
    </source>
</evidence>
<keyword evidence="6" id="KW-1185">Reference proteome</keyword>
<evidence type="ECO:0000259" key="2">
    <source>
        <dbReference type="Pfam" id="PF10566"/>
    </source>
</evidence>
<evidence type="ECO:0000259" key="4">
    <source>
        <dbReference type="Pfam" id="PF14509"/>
    </source>
</evidence>
<keyword evidence="5" id="KW-0326">Glycosidase</keyword>
<keyword evidence="5" id="KW-0378">Hydrolase</keyword>
<reference evidence="5 6" key="1">
    <citation type="submission" date="2019-02" db="EMBL/GenBank/DDBJ databases">
        <title>Deep-cultivation of Planctomycetes and their phenomic and genomic characterization uncovers novel biology.</title>
        <authorList>
            <person name="Wiegand S."/>
            <person name="Jogler M."/>
            <person name="Boedeker C."/>
            <person name="Pinto D."/>
            <person name="Vollmers J."/>
            <person name="Rivas-Marin E."/>
            <person name="Kohn T."/>
            <person name="Peeters S.H."/>
            <person name="Heuer A."/>
            <person name="Rast P."/>
            <person name="Oberbeckmann S."/>
            <person name="Bunk B."/>
            <person name="Jeske O."/>
            <person name="Meyerdierks A."/>
            <person name="Storesund J.E."/>
            <person name="Kallscheuer N."/>
            <person name="Luecker S."/>
            <person name="Lage O.M."/>
            <person name="Pohl T."/>
            <person name="Merkel B.J."/>
            <person name="Hornburger P."/>
            <person name="Mueller R.-W."/>
            <person name="Bruemmer F."/>
            <person name="Labrenz M."/>
            <person name="Spormann A.M."/>
            <person name="Op Den Camp H."/>
            <person name="Overmann J."/>
            <person name="Amann R."/>
            <person name="Jetten M.S.M."/>
            <person name="Mascher T."/>
            <person name="Medema M.H."/>
            <person name="Devos D.P."/>
            <person name="Kaster A.-K."/>
            <person name="Ovreas L."/>
            <person name="Rohde M."/>
            <person name="Galperin M.Y."/>
            <person name="Jogler C."/>
        </authorList>
    </citation>
    <scope>NUCLEOTIDE SEQUENCE [LARGE SCALE GENOMIC DNA]</scope>
    <source>
        <strain evidence="5 6">Poly41</strain>
    </source>
</reference>
<dbReference type="InterPro" id="IPR017853">
    <property type="entry name" value="GH"/>
</dbReference>
<sequence precursor="true">MQKYLVAVVAGAIAATNLYAAPVTLQSPDGQVAASFAVENGELIYSISKRGNPVVGSSKMEIFAGAEMVWVGQSIRDNDSSWTPVYGQFSSIRDHYRELTLSLTAGGTPVKLLCRAFDTGIGFRFVLSEASAGKDMTYTSEYKVLNGAAHYAGQRGAPIANVTRAKNISVPLVTERTDGLHVALLESDLYSAAGFESMQIRFAAATKGLVATHSAVSIGAAQLTPWRVVLIGETAGDLTVNTVALNLAAPCELADTDWIKPGKGLWDWRIHGYNNGEFVYGIDTRSYLRLIDFCAEQGLEYFTVDDHWFKTAGSGKMTVAPEVDIAKVTAYAKEKGVRIMLYYDRKKGDFGDPTLFNHYAGLGAAGMKYGFMGNRAGFTRDAINASAENKLLINFHDGPVPMTGVERTMPNLITREYCHAQQDSRSAFTPETFLQMAMVSALVGPLDMANGNFGIKSINAGEREKGPRKKNSYVSTVVSEVARTLVIYTGLVTLPDAPEEYLKKADLFELLKVMPATWDETRVLNSKIGNYITVARRSGDVWFVGSVSDQTERTLEVRLDFLEPGKTYEATLYQDAPNAHGVENPEAYEITPATVKRGDVVSAKMAVGGGQCMWIRPQGDS</sequence>
<accession>A0A5C6D9W3</accession>
<comment type="caution">
    <text evidence="5">The sequence shown here is derived from an EMBL/GenBank/DDBJ whole genome shotgun (WGS) entry which is preliminary data.</text>
</comment>